<protein>
    <submittedName>
        <fullName evidence="2">8595_t:CDS:1</fullName>
    </submittedName>
</protein>
<keyword evidence="3" id="KW-1185">Reference proteome</keyword>
<evidence type="ECO:0000259" key="1">
    <source>
        <dbReference type="Pfam" id="PF17990"/>
    </source>
</evidence>
<sequence length="145" mass="16723">INKENEEEELYYVGSEIPGVYVGRGDPDFQFKVNGKIRPQAARFRIYGYKDDVNMGEIDLSKFNGKVEIKWTVVLANKKAAHRQFKNRSTLMAIQEQSLTYKTSNGTGELPKPKVFKPRVYRQSIDNREDGQQLYLGKMIIEKEG</sequence>
<feature type="domain" description="L-Lysine epsilon oxidase N-terminal" evidence="1">
    <location>
        <begin position="8"/>
        <end position="98"/>
    </location>
</feature>
<dbReference type="EMBL" id="CAJVPZ010028531">
    <property type="protein sequence ID" value="CAG8731651.1"/>
    <property type="molecule type" value="Genomic_DNA"/>
</dbReference>
<comment type="caution">
    <text evidence="2">The sequence shown here is derived from an EMBL/GenBank/DDBJ whole genome shotgun (WGS) entry which is preliminary data.</text>
</comment>
<evidence type="ECO:0000313" key="2">
    <source>
        <dbReference type="EMBL" id="CAG8731651.1"/>
    </source>
</evidence>
<feature type="non-terminal residue" evidence="2">
    <location>
        <position position="1"/>
    </location>
</feature>
<dbReference type="InterPro" id="IPR041168">
    <property type="entry name" value="LodA_N"/>
</dbReference>
<dbReference type="OrthoDB" id="2427302at2759"/>
<gene>
    <name evidence="2" type="ORF">RFULGI_LOCUS12184</name>
</gene>
<dbReference type="Proteomes" id="UP000789396">
    <property type="component" value="Unassembled WGS sequence"/>
</dbReference>
<accession>A0A9N9IF73</accession>
<organism evidence="2 3">
    <name type="scientific">Racocetra fulgida</name>
    <dbReference type="NCBI Taxonomy" id="60492"/>
    <lineage>
        <taxon>Eukaryota</taxon>
        <taxon>Fungi</taxon>
        <taxon>Fungi incertae sedis</taxon>
        <taxon>Mucoromycota</taxon>
        <taxon>Glomeromycotina</taxon>
        <taxon>Glomeromycetes</taxon>
        <taxon>Diversisporales</taxon>
        <taxon>Gigasporaceae</taxon>
        <taxon>Racocetra</taxon>
    </lineage>
</organism>
<proteinExistence type="predicted"/>
<feature type="non-terminal residue" evidence="2">
    <location>
        <position position="145"/>
    </location>
</feature>
<name>A0A9N9IF73_9GLOM</name>
<evidence type="ECO:0000313" key="3">
    <source>
        <dbReference type="Proteomes" id="UP000789396"/>
    </source>
</evidence>
<dbReference type="Pfam" id="PF17990">
    <property type="entry name" value="LodA_N"/>
    <property type="match status" value="1"/>
</dbReference>
<dbReference type="AlphaFoldDB" id="A0A9N9IF73"/>
<reference evidence="2" key="1">
    <citation type="submission" date="2021-06" db="EMBL/GenBank/DDBJ databases">
        <authorList>
            <person name="Kallberg Y."/>
            <person name="Tangrot J."/>
            <person name="Rosling A."/>
        </authorList>
    </citation>
    <scope>NUCLEOTIDE SEQUENCE</scope>
    <source>
        <strain evidence="2">IN212</strain>
    </source>
</reference>